<gene>
    <name evidence="2" type="ORF">CHIRRI_LOCUS3836</name>
</gene>
<reference evidence="2" key="2">
    <citation type="submission" date="2022-10" db="EMBL/GenBank/DDBJ databases">
        <authorList>
            <consortium name="ENA_rothamsted_submissions"/>
            <consortium name="culmorum"/>
            <person name="King R."/>
        </authorList>
    </citation>
    <scope>NUCLEOTIDE SEQUENCE</scope>
</reference>
<name>A0A9N9RM68_9DIPT</name>
<proteinExistence type="predicted"/>
<dbReference type="PANTHER" id="PTHR13568:SF4">
    <property type="entry name" value="TRANSMEMBRANE PROTEIN 60"/>
    <property type="match status" value="1"/>
</dbReference>
<keyword evidence="1" id="KW-0812">Transmembrane</keyword>
<dbReference type="AlphaFoldDB" id="A0A9N9RM68"/>
<feature type="transmembrane region" description="Helical" evidence="1">
    <location>
        <begin position="81"/>
        <end position="102"/>
    </location>
</feature>
<evidence type="ECO:0000313" key="2">
    <source>
        <dbReference type="EMBL" id="CAG9800899.1"/>
    </source>
</evidence>
<dbReference type="PANTHER" id="PTHR13568">
    <property type="entry name" value="FAM11A, B PROTEIN"/>
    <property type="match status" value="1"/>
</dbReference>
<feature type="transmembrane region" description="Helical" evidence="1">
    <location>
        <begin position="39"/>
        <end position="61"/>
    </location>
</feature>
<dbReference type="Proteomes" id="UP001153620">
    <property type="component" value="Chromosome 1"/>
</dbReference>
<sequence>MGFIQSMTISYNYRALFTWFTTVVFLILLCLRLEGKINWNYFLIFITFWFYDLILIIWVILELIKRHQHYRVIDSFKKYQYYIYGILLKICSQISICLKLDYNVFKLYIMMIPVWLLLVQLIIYVGLNLIPSKQSSSLVRQAHVTRLQPPSNSVAS</sequence>
<organism evidence="2 3">
    <name type="scientific">Chironomus riparius</name>
    <dbReference type="NCBI Taxonomy" id="315576"/>
    <lineage>
        <taxon>Eukaryota</taxon>
        <taxon>Metazoa</taxon>
        <taxon>Ecdysozoa</taxon>
        <taxon>Arthropoda</taxon>
        <taxon>Hexapoda</taxon>
        <taxon>Insecta</taxon>
        <taxon>Pterygota</taxon>
        <taxon>Neoptera</taxon>
        <taxon>Endopterygota</taxon>
        <taxon>Diptera</taxon>
        <taxon>Nematocera</taxon>
        <taxon>Chironomoidea</taxon>
        <taxon>Chironomidae</taxon>
        <taxon>Chironominae</taxon>
        <taxon>Chironomus</taxon>
    </lineage>
</organism>
<feature type="transmembrane region" description="Helical" evidence="1">
    <location>
        <begin position="12"/>
        <end position="33"/>
    </location>
</feature>
<keyword evidence="3" id="KW-1185">Reference proteome</keyword>
<keyword evidence="1" id="KW-0472">Membrane</keyword>
<keyword evidence="1" id="KW-1133">Transmembrane helix</keyword>
<evidence type="ECO:0008006" key="4">
    <source>
        <dbReference type="Google" id="ProtNLM"/>
    </source>
</evidence>
<accession>A0A9N9RM68</accession>
<protein>
    <recommendedName>
        <fullName evidence="4">Transmembrane protein</fullName>
    </recommendedName>
</protein>
<evidence type="ECO:0000313" key="3">
    <source>
        <dbReference type="Proteomes" id="UP001153620"/>
    </source>
</evidence>
<dbReference type="OrthoDB" id="10258440at2759"/>
<feature type="transmembrane region" description="Helical" evidence="1">
    <location>
        <begin position="108"/>
        <end position="130"/>
    </location>
</feature>
<dbReference type="InterPro" id="IPR019396">
    <property type="entry name" value="TM_Fragile-X-F-assoc"/>
</dbReference>
<evidence type="ECO:0000256" key="1">
    <source>
        <dbReference type="SAM" id="Phobius"/>
    </source>
</evidence>
<reference evidence="2" key="1">
    <citation type="submission" date="2022-01" db="EMBL/GenBank/DDBJ databases">
        <authorList>
            <person name="King R."/>
        </authorList>
    </citation>
    <scope>NUCLEOTIDE SEQUENCE</scope>
</reference>
<dbReference type="EMBL" id="OU895877">
    <property type="protein sequence ID" value="CAG9800899.1"/>
    <property type="molecule type" value="Genomic_DNA"/>
</dbReference>